<comment type="caution">
    <text evidence="1">The sequence shown here is derived from an EMBL/GenBank/DDBJ whole genome shotgun (WGS) entry which is preliminary data.</text>
</comment>
<sequence length="178" mass="19766">MNIEANEKKDKSSIGRHVKKASLYLVPGYPIYRAIKSAKETAVGGADTVRDLVAELEMRKPKARVIRTYREALALRTPESLPLRLIAQNCLNRKRLCLAMVTVALAYTVGGAIGGSYLAALSGLLALCLPMLFAVKFEHQLWQLDAGPLRPDEPLGDFRDFFQSNGAWLRLFSPHLSR</sequence>
<evidence type="ECO:0000313" key="2">
    <source>
        <dbReference type="Proteomes" id="UP001162793"/>
    </source>
</evidence>
<dbReference type="Proteomes" id="UP001162793">
    <property type="component" value="Unassembled WGS sequence"/>
</dbReference>
<dbReference type="RefSeq" id="WP_253539982.1">
    <property type="nucleotide sequence ID" value="NZ_JAMYWC010000005.1"/>
</dbReference>
<accession>A0AA41WX93</accession>
<dbReference type="AlphaFoldDB" id="A0AA41WX93"/>
<gene>
    <name evidence="1" type="ORF">NKG59_19245</name>
</gene>
<dbReference type="EMBL" id="JAMYWC010000005">
    <property type="protein sequence ID" value="MCP1174503.1"/>
    <property type="molecule type" value="Genomic_DNA"/>
</dbReference>
<name>A0AA41WX93_9RALS</name>
<reference evidence="2" key="1">
    <citation type="journal article" date="2023" name="Front. Microbiol.">
        <title>Ralstonia chuxiongensis sp. nov., Ralstonia mojiangensis sp. nov., and Ralstonia soli sp. nov., isolated from tobacco fields, are three novel species in the family Burkholderiaceae.</title>
        <authorList>
            <person name="Lu C.H."/>
            <person name="Zhang Y.Y."/>
            <person name="Jiang N."/>
            <person name="Chen W."/>
            <person name="Shao X."/>
            <person name="Zhao Z.M."/>
            <person name="Lu W.L."/>
            <person name="Hu X."/>
            <person name="Xi Y.X."/>
            <person name="Zou S.Y."/>
            <person name="Wei Q.J."/>
            <person name="Lin Z.L."/>
            <person name="Gong L."/>
            <person name="Gai X.T."/>
            <person name="Zhang L.Q."/>
            <person name="Li J.Y."/>
            <person name="Jin Y."/>
            <person name="Xia Z.Y."/>
        </authorList>
    </citation>
    <scope>NUCLEOTIDE SEQUENCE [LARGE SCALE GENOMIC DNA]</scope>
    <source>
        <strain evidence="2">21YRMH01-3</strain>
    </source>
</reference>
<evidence type="ECO:0000313" key="1">
    <source>
        <dbReference type="EMBL" id="MCP1174503.1"/>
    </source>
</evidence>
<organism evidence="1 2">
    <name type="scientific">Ralstonia chuxiongensis</name>
    <dbReference type="NCBI Taxonomy" id="2957504"/>
    <lineage>
        <taxon>Bacteria</taxon>
        <taxon>Pseudomonadati</taxon>
        <taxon>Pseudomonadota</taxon>
        <taxon>Betaproteobacteria</taxon>
        <taxon>Burkholderiales</taxon>
        <taxon>Burkholderiaceae</taxon>
        <taxon>Ralstonia</taxon>
    </lineage>
</organism>
<protein>
    <submittedName>
        <fullName evidence="1">Uncharacterized protein</fullName>
    </submittedName>
</protein>
<keyword evidence="2" id="KW-1185">Reference proteome</keyword>
<proteinExistence type="predicted"/>